<comment type="caution">
    <text evidence="1">The sequence shown here is derived from an EMBL/GenBank/DDBJ whole genome shotgun (WGS) entry which is preliminary data.</text>
</comment>
<protein>
    <submittedName>
        <fullName evidence="1">Uncharacterized protein</fullName>
    </submittedName>
</protein>
<sequence>MEGMEEEMQPASTAVACRSDCLPTILSGDGFDGHPRSTDSPHLNPRKAIQFSDFIIREVNSVKLVQSRSKIFKHWNFITYGGIGRLDRMKAAKLQLYVRQAV</sequence>
<reference evidence="1 2" key="1">
    <citation type="submission" date="2019-03" db="EMBL/GenBank/DDBJ databases">
        <title>First draft genome of Liparis tanakae, snailfish: a comprehensive survey of snailfish specific genes.</title>
        <authorList>
            <person name="Kim W."/>
            <person name="Song I."/>
            <person name="Jeong J.-H."/>
            <person name="Kim D."/>
            <person name="Kim S."/>
            <person name="Ryu S."/>
            <person name="Song J.Y."/>
            <person name="Lee S.K."/>
        </authorList>
    </citation>
    <scope>NUCLEOTIDE SEQUENCE [LARGE SCALE GENOMIC DNA]</scope>
    <source>
        <tissue evidence="1">Muscle</tissue>
    </source>
</reference>
<dbReference type="AlphaFoldDB" id="A0A4Z2IDE7"/>
<gene>
    <name evidence="1" type="ORF">EYF80_014379</name>
</gene>
<dbReference type="Proteomes" id="UP000314294">
    <property type="component" value="Unassembled WGS sequence"/>
</dbReference>
<accession>A0A4Z2IDE7</accession>
<evidence type="ECO:0000313" key="2">
    <source>
        <dbReference type="Proteomes" id="UP000314294"/>
    </source>
</evidence>
<evidence type="ECO:0000313" key="1">
    <source>
        <dbReference type="EMBL" id="TNN75332.1"/>
    </source>
</evidence>
<dbReference type="EMBL" id="SRLO01000104">
    <property type="protein sequence ID" value="TNN75332.1"/>
    <property type="molecule type" value="Genomic_DNA"/>
</dbReference>
<keyword evidence="2" id="KW-1185">Reference proteome</keyword>
<name>A0A4Z2IDE7_9TELE</name>
<organism evidence="1 2">
    <name type="scientific">Liparis tanakae</name>
    <name type="common">Tanaka's snailfish</name>
    <dbReference type="NCBI Taxonomy" id="230148"/>
    <lineage>
        <taxon>Eukaryota</taxon>
        <taxon>Metazoa</taxon>
        <taxon>Chordata</taxon>
        <taxon>Craniata</taxon>
        <taxon>Vertebrata</taxon>
        <taxon>Euteleostomi</taxon>
        <taxon>Actinopterygii</taxon>
        <taxon>Neopterygii</taxon>
        <taxon>Teleostei</taxon>
        <taxon>Neoteleostei</taxon>
        <taxon>Acanthomorphata</taxon>
        <taxon>Eupercaria</taxon>
        <taxon>Perciformes</taxon>
        <taxon>Cottioidei</taxon>
        <taxon>Cottales</taxon>
        <taxon>Liparidae</taxon>
        <taxon>Liparis</taxon>
    </lineage>
</organism>
<proteinExistence type="predicted"/>